<name>A0A9P4N6P4_9PLEO</name>
<feature type="compositionally biased region" description="Low complexity" evidence="1">
    <location>
        <begin position="335"/>
        <end position="346"/>
    </location>
</feature>
<dbReference type="AlphaFoldDB" id="A0A9P4N6P4"/>
<feature type="compositionally biased region" description="Low complexity" evidence="1">
    <location>
        <begin position="607"/>
        <end position="617"/>
    </location>
</feature>
<proteinExistence type="predicted"/>
<dbReference type="Proteomes" id="UP000800093">
    <property type="component" value="Unassembled WGS sequence"/>
</dbReference>
<accession>A0A9P4N6P4</accession>
<gene>
    <name evidence="3" type="ORF">CC78DRAFT_532832</name>
</gene>
<evidence type="ECO:0000313" key="4">
    <source>
        <dbReference type="Proteomes" id="UP000800093"/>
    </source>
</evidence>
<sequence>MDLAGSRLPAWRRLGLTLKSVDQSGDIVSDSTGPESLEQPYEAVLSGEERKDIHRTVEPTPNGKPSSLGKRKPNDNPAEGHFHAFKKNKRSEGHEQANGNAAAIVLNPSKEENGVVDSRMESALTADILHPKGDPNYRKKKGRQINSLAFGPTVPKRHQDDAQRGPMHSAEPLPHKECHKHATARSPSPGTFVVSTETDLPNSPVNAAPRKATRPARSTTESSKPSALAPSPPRTDRRKSVTFTPDTKTNDGNSASVLFKEWVAEQKGASDDTEFTPAEVAQFAAPPKVHPANQIPVPEISSGKEEKEVEQSNKKRKKKHMDSNSPGFKKTDLTPQAEEAQVAAPASTPGTAKISKSATKSAQQEPKSFAPRNTGKKKDPSIYLSYLSQYHSDRDNWKFNKAKQNDVLENTLNVFRIPEEYSDALTEYIKGLKGAGVITRLIEKCNDALNELDKEEGKAMSTMDDPEIRKAAEEVAFKEHLAKQKKRRRTDADVEALANHPYPEGFLRRLKRHRAVAVLSALRLATPAPVASKVTQPSVTVTRNSRKRKSRTNVSSDESSSESSSSDESSSSADSDSKESDGIVSVSNDSDSDKASSGSSDEDDSSEPSSESASESSGSDEDLESSSASDSGLRSSS</sequence>
<feature type="region of interest" description="Disordered" evidence="1">
    <location>
        <begin position="529"/>
        <end position="637"/>
    </location>
</feature>
<feature type="compositionally biased region" description="Polar residues" evidence="1">
    <location>
        <begin position="533"/>
        <end position="543"/>
    </location>
</feature>
<feature type="compositionally biased region" description="Low complexity" evidence="1">
    <location>
        <begin position="625"/>
        <end position="637"/>
    </location>
</feature>
<keyword evidence="4" id="KW-1185">Reference proteome</keyword>
<feature type="compositionally biased region" description="Basic and acidic residues" evidence="1">
    <location>
        <begin position="72"/>
        <end position="82"/>
    </location>
</feature>
<feature type="region of interest" description="Disordered" evidence="1">
    <location>
        <begin position="126"/>
        <end position="380"/>
    </location>
</feature>
<feature type="compositionally biased region" description="Polar residues" evidence="1">
    <location>
        <begin position="185"/>
        <end position="205"/>
    </location>
</feature>
<comment type="caution">
    <text evidence="3">The sequence shown here is derived from an EMBL/GenBank/DDBJ whole genome shotgun (WGS) entry which is preliminary data.</text>
</comment>
<organism evidence="3 4">
    <name type="scientific">Lojkania enalia</name>
    <dbReference type="NCBI Taxonomy" id="147567"/>
    <lineage>
        <taxon>Eukaryota</taxon>
        <taxon>Fungi</taxon>
        <taxon>Dikarya</taxon>
        <taxon>Ascomycota</taxon>
        <taxon>Pezizomycotina</taxon>
        <taxon>Dothideomycetes</taxon>
        <taxon>Pleosporomycetidae</taxon>
        <taxon>Pleosporales</taxon>
        <taxon>Pleosporales incertae sedis</taxon>
        <taxon>Lojkania</taxon>
    </lineage>
</organism>
<dbReference type="InterPro" id="IPR019327">
    <property type="entry name" value="WKF"/>
</dbReference>
<feature type="compositionally biased region" description="Basic and acidic residues" evidence="1">
    <location>
        <begin position="302"/>
        <end position="313"/>
    </location>
</feature>
<feature type="compositionally biased region" description="Basic and acidic residues" evidence="1">
    <location>
        <begin position="47"/>
        <end position="57"/>
    </location>
</feature>
<dbReference type="PANTHER" id="PTHR22306">
    <property type="entry name" value="CHROMOSOME 7 OPEN READING FRAME 50"/>
    <property type="match status" value="1"/>
</dbReference>
<protein>
    <recommendedName>
        <fullName evidence="2">WKF domain-containing protein</fullName>
    </recommendedName>
</protein>
<evidence type="ECO:0000259" key="2">
    <source>
        <dbReference type="Pfam" id="PF10180"/>
    </source>
</evidence>
<evidence type="ECO:0000313" key="3">
    <source>
        <dbReference type="EMBL" id="KAF2264974.1"/>
    </source>
</evidence>
<feature type="compositionally biased region" description="Low complexity" evidence="1">
    <location>
        <begin position="582"/>
        <end position="599"/>
    </location>
</feature>
<dbReference type="PANTHER" id="PTHR22306:SF2">
    <property type="entry name" value="CHROMOSOME 7 OPEN READING FRAME 50"/>
    <property type="match status" value="1"/>
</dbReference>
<feature type="region of interest" description="Disordered" evidence="1">
    <location>
        <begin position="19"/>
        <end position="106"/>
    </location>
</feature>
<dbReference type="Pfam" id="PF10180">
    <property type="entry name" value="WKF"/>
    <property type="match status" value="1"/>
</dbReference>
<dbReference type="OrthoDB" id="10261563at2759"/>
<feature type="domain" description="WKF" evidence="2">
    <location>
        <begin position="385"/>
        <end position="447"/>
    </location>
</feature>
<dbReference type="EMBL" id="ML986612">
    <property type="protein sequence ID" value="KAF2264974.1"/>
    <property type="molecule type" value="Genomic_DNA"/>
</dbReference>
<evidence type="ECO:0000256" key="1">
    <source>
        <dbReference type="SAM" id="MobiDB-lite"/>
    </source>
</evidence>
<feature type="compositionally biased region" description="Low complexity" evidence="1">
    <location>
        <begin position="555"/>
        <end position="574"/>
    </location>
</feature>
<reference evidence="4" key="1">
    <citation type="journal article" date="2020" name="Stud. Mycol.">
        <title>101 Dothideomycetes genomes: A test case for predicting lifestyles and emergence of pathogens.</title>
        <authorList>
            <person name="Haridas S."/>
            <person name="Albert R."/>
            <person name="Binder M."/>
            <person name="Bloem J."/>
            <person name="LaButti K."/>
            <person name="Salamov A."/>
            <person name="Andreopoulos B."/>
            <person name="Baker S."/>
            <person name="Barry K."/>
            <person name="Bills G."/>
            <person name="Bluhm B."/>
            <person name="Cannon C."/>
            <person name="Castanera R."/>
            <person name="Culley D."/>
            <person name="Daum C."/>
            <person name="Ezra D."/>
            <person name="Gonzalez J."/>
            <person name="Henrissat B."/>
            <person name="Kuo A."/>
            <person name="Liang C."/>
            <person name="Lipzen A."/>
            <person name="Lutzoni F."/>
            <person name="Magnuson J."/>
            <person name="Mondo S."/>
            <person name="Nolan M."/>
            <person name="Ohm R."/>
            <person name="Pangilinan J."/>
            <person name="Park H.-J."/>
            <person name="Ramirez L."/>
            <person name="Alfaro M."/>
            <person name="Sun H."/>
            <person name="Tritt A."/>
            <person name="Yoshinaga Y."/>
            <person name="Zwiers L.-H."/>
            <person name="Turgeon B."/>
            <person name="Goodwin S."/>
            <person name="Spatafora J."/>
            <person name="Crous P."/>
            <person name="Grigoriev I."/>
        </authorList>
    </citation>
    <scope>NUCLEOTIDE SEQUENCE [LARGE SCALE GENOMIC DNA]</scope>
    <source>
        <strain evidence="4">CBS 304.66</strain>
    </source>
</reference>
<feature type="compositionally biased region" description="Polar residues" evidence="1">
    <location>
        <begin position="348"/>
        <end position="366"/>
    </location>
</feature>
<feature type="compositionally biased region" description="Polar residues" evidence="1">
    <location>
        <begin position="241"/>
        <end position="256"/>
    </location>
</feature>